<dbReference type="PANTHER" id="PTHR42973">
    <property type="entry name" value="BINDING OXIDOREDUCTASE, PUTATIVE (AFU_ORTHOLOGUE AFUA_1G17690)-RELATED"/>
    <property type="match status" value="1"/>
</dbReference>
<dbReference type="Gene3D" id="3.30.465.10">
    <property type="match status" value="1"/>
</dbReference>
<accession>A0A6A6X3C7</accession>
<keyword evidence="4" id="KW-0274">FAD</keyword>
<proteinExistence type="inferred from homology"/>
<keyword evidence="5" id="KW-0560">Oxidoreductase</keyword>
<name>A0A6A6X3C7_9PLEO</name>
<dbReference type="InterPro" id="IPR050416">
    <property type="entry name" value="FAD-linked_Oxidoreductase"/>
</dbReference>
<evidence type="ECO:0000259" key="6">
    <source>
        <dbReference type="PROSITE" id="PS51387"/>
    </source>
</evidence>
<dbReference type="OrthoDB" id="9996127at2759"/>
<evidence type="ECO:0000256" key="4">
    <source>
        <dbReference type="ARBA" id="ARBA00022827"/>
    </source>
</evidence>
<dbReference type="InterPro" id="IPR006094">
    <property type="entry name" value="Oxid_FAD_bind_N"/>
</dbReference>
<evidence type="ECO:0000313" key="7">
    <source>
        <dbReference type="EMBL" id="KAF2790718.1"/>
    </source>
</evidence>
<dbReference type="Proteomes" id="UP000799757">
    <property type="component" value="Unassembled WGS sequence"/>
</dbReference>
<evidence type="ECO:0000256" key="1">
    <source>
        <dbReference type="ARBA" id="ARBA00001974"/>
    </source>
</evidence>
<evidence type="ECO:0000256" key="3">
    <source>
        <dbReference type="ARBA" id="ARBA00022630"/>
    </source>
</evidence>
<gene>
    <name evidence="7" type="ORF">K505DRAFT_250576</name>
</gene>
<dbReference type="Pfam" id="PF01565">
    <property type="entry name" value="FAD_binding_4"/>
    <property type="match status" value="1"/>
</dbReference>
<reference evidence="7" key="1">
    <citation type="journal article" date="2020" name="Stud. Mycol.">
        <title>101 Dothideomycetes genomes: a test case for predicting lifestyles and emergence of pathogens.</title>
        <authorList>
            <person name="Haridas S."/>
            <person name="Albert R."/>
            <person name="Binder M."/>
            <person name="Bloem J."/>
            <person name="Labutti K."/>
            <person name="Salamov A."/>
            <person name="Andreopoulos B."/>
            <person name="Baker S."/>
            <person name="Barry K."/>
            <person name="Bills G."/>
            <person name="Bluhm B."/>
            <person name="Cannon C."/>
            <person name="Castanera R."/>
            <person name="Culley D."/>
            <person name="Daum C."/>
            <person name="Ezra D."/>
            <person name="Gonzalez J."/>
            <person name="Henrissat B."/>
            <person name="Kuo A."/>
            <person name="Liang C."/>
            <person name="Lipzen A."/>
            <person name="Lutzoni F."/>
            <person name="Magnuson J."/>
            <person name="Mondo S."/>
            <person name="Nolan M."/>
            <person name="Ohm R."/>
            <person name="Pangilinan J."/>
            <person name="Park H.-J."/>
            <person name="Ramirez L."/>
            <person name="Alfaro M."/>
            <person name="Sun H."/>
            <person name="Tritt A."/>
            <person name="Yoshinaga Y."/>
            <person name="Zwiers L.-H."/>
            <person name="Turgeon B."/>
            <person name="Goodwin S."/>
            <person name="Spatafora J."/>
            <person name="Crous P."/>
            <person name="Grigoriev I."/>
        </authorList>
    </citation>
    <scope>NUCLEOTIDE SEQUENCE</scope>
    <source>
        <strain evidence="7">CBS 109.77</strain>
    </source>
</reference>
<dbReference type="InterPro" id="IPR036318">
    <property type="entry name" value="FAD-bd_PCMH-like_sf"/>
</dbReference>
<dbReference type="SUPFAM" id="SSF56176">
    <property type="entry name" value="FAD-binding/transporter-associated domain-like"/>
    <property type="match status" value="1"/>
</dbReference>
<evidence type="ECO:0000256" key="5">
    <source>
        <dbReference type="ARBA" id="ARBA00023002"/>
    </source>
</evidence>
<dbReference type="AlphaFoldDB" id="A0A6A6X3C7"/>
<comment type="similarity">
    <text evidence="2">Belongs to the oxygen-dependent FAD-linked oxidoreductase family.</text>
</comment>
<dbReference type="InterPro" id="IPR016169">
    <property type="entry name" value="FAD-bd_PCMH_sub2"/>
</dbReference>
<comment type="cofactor">
    <cofactor evidence="1">
        <name>FAD</name>
        <dbReference type="ChEBI" id="CHEBI:57692"/>
    </cofactor>
</comment>
<organism evidence="7 8">
    <name type="scientific">Melanomma pulvis-pyrius CBS 109.77</name>
    <dbReference type="NCBI Taxonomy" id="1314802"/>
    <lineage>
        <taxon>Eukaryota</taxon>
        <taxon>Fungi</taxon>
        <taxon>Dikarya</taxon>
        <taxon>Ascomycota</taxon>
        <taxon>Pezizomycotina</taxon>
        <taxon>Dothideomycetes</taxon>
        <taxon>Pleosporomycetidae</taxon>
        <taxon>Pleosporales</taxon>
        <taxon>Melanommataceae</taxon>
        <taxon>Melanomma</taxon>
    </lineage>
</organism>
<dbReference type="EMBL" id="MU002058">
    <property type="protein sequence ID" value="KAF2790718.1"/>
    <property type="molecule type" value="Genomic_DNA"/>
</dbReference>
<keyword evidence="8" id="KW-1185">Reference proteome</keyword>
<evidence type="ECO:0000256" key="2">
    <source>
        <dbReference type="ARBA" id="ARBA00005466"/>
    </source>
</evidence>
<dbReference type="PANTHER" id="PTHR42973:SF9">
    <property type="entry name" value="FAD-BINDING PCMH-TYPE DOMAIN-CONTAINING PROTEIN-RELATED"/>
    <property type="match status" value="1"/>
</dbReference>
<keyword evidence="3" id="KW-0285">Flavoprotein</keyword>
<dbReference type="Gene3D" id="3.40.462.20">
    <property type="match status" value="1"/>
</dbReference>
<feature type="domain" description="FAD-binding PCMH-type" evidence="6">
    <location>
        <begin position="55"/>
        <end position="226"/>
    </location>
</feature>
<sequence length="493" mass="53215">MPSQTSTQPVPITRAADLRQSATELGKSLSKKATITFPSDARWEALLVRGSYPRLSPDYSLVIEVGTESDVQTIVTYATKYGIPFLAVSGAHGWTDTLNRLPYGIQINMRKLNTTTLDKGGKTATIGGGALQWEVTRALFAKGKQAVTGLAECVSVIGPLLGGGHSLLQGQFGYALDNLVSARVVLSDGTVVEASASKNSDLFWALRGAGHNFGIVTSFVVNAYDIKTDWTVYSLIFTQDKLEALFALINKHEDGSISRPAELALTGVFVRIPPIDAKQPVIAYTVAYQGNQAAAAPYAARFQALGPAATTVTANVNYVQLYTVTGNNLDSAACIENHNLLGSGVSLPAWDPVGTRAGFSIFADATADPRFNSSIVLLENYGMKGIRAVDPATTALAPDERTNPILTSPIFWWEGDNEQASKDAHAYAARIKDAFYKGVDKAKGKRHTYVNYAIGNEGLEELYGYEKWRLEKLKAAKRKWDAGNGFKFYAPIV</sequence>
<protein>
    <submittedName>
        <fullName evidence="7">Glucooligosaccharide oxidase</fullName>
    </submittedName>
</protein>
<evidence type="ECO:0000313" key="8">
    <source>
        <dbReference type="Proteomes" id="UP000799757"/>
    </source>
</evidence>
<dbReference type="GO" id="GO:0071949">
    <property type="term" value="F:FAD binding"/>
    <property type="evidence" value="ECO:0007669"/>
    <property type="project" value="InterPro"/>
</dbReference>
<dbReference type="GO" id="GO:0016491">
    <property type="term" value="F:oxidoreductase activity"/>
    <property type="evidence" value="ECO:0007669"/>
    <property type="project" value="UniProtKB-KW"/>
</dbReference>
<dbReference type="PROSITE" id="PS51387">
    <property type="entry name" value="FAD_PCMH"/>
    <property type="match status" value="1"/>
</dbReference>
<dbReference type="InterPro" id="IPR016166">
    <property type="entry name" value="FAD-bd_PCMH"/>
</dbReference>